<evidence type="ECO:0000256" key="4">
    <source>
        <dbReference type="ARBA" id="ARBA00012513"/>
    </source>
</evidence>
<keyword evidence="9" id="KW-0808">Transferase</keyword>
<dbReference type="InterPro" id="IPR018934">
    <property type="entry name" value="RIO_dom"/>
</dbReference>
<evidence type="ECO:0000256" key="18">
    <source>
        <dbReference type="ARBA" id="ARBA00068353"/>
    </source>
</evidence>
<dbReference type="GO" id="GO:0005634">
    <property type="term" value="C:nucleus"/>
    <property type="evidence" value="ECO:0007669"/>
    <property type="project" value="TreeGrafter"/>
</dbReference>
<evidence type="ECO:0000256" key="6">
    <source>
        <dbReference type="ARBA" id="ARBA00022517"/>
    </source>
</evidence>
<dbReference type="InterPro" id="IPR015285">
    <property type="entry name" value="RIO2_wHTH_N"/>
</dbReference>
<feature type="compositionally biased region" description="Basic and acidic residues" evidence="21">
    <location>
        <begin position="431"/>
        <end position="441"/>
    </location>
</feature>
<dbReference type="SUPFAM" id="SSF46785">
    <property type="entry name" value="Winged helix' DNA-binding domain"/>
    <property type="match status" value="1"/>
</dbReference>
<keyword evidence="5" id="KW-0963">Cytoplasm</keyword>
<dbReference type="CDD" id="cd05144">
    <property type="entry name" value="RIO2_C"/>
    <property type="match status" value="1"/>
</dbReference>
<evidence type="ECO:0000259" key="22">
    <source>
        <dbReference type="SMART" id="SM00090"/>
    </source>
</evidence>
<feature type="non-terminal residue" evidence="23">
    <location>
        <position position="441"/>
    </location>
</feature>
<name>A0A482VA50_ASBVE</name>
<evidence type="ECO:0000256" key="20">
    <source>
        <dbReference type="ARBA" id="ARBA00076005"/>
    </source>
</evidence>
<dbReference type="InterPro" id="IPR030484">
    <property type="entry name" value="Rio2"/>
</dbReference>
<feature type="domain" description="RIO kinase" evidence="22">
    <location>
        <begin position="59"/>
        <end position="282"/>
    </location>
</feature>
<evidence type="ECO:0000256" key="19">
    <source>
        <dbReference type="ARBA" id="ARBA00068837"/>
    </source>
</evidence>
<dbReference type="InterPro" id="IPR000687">
    <property type="entry name" value="RIO_kinase"/>
</dbReference>
<evidence type="ECO:0000256" key="8">
    <source>
        <dbReference type="ARBA" id="ARBA00022553"/>
    </source>
</evidence>
<comment type="similarity">
    <text evidence="3">Belongs to the protein kinase superfamily. RIO-type Ser/Thr kinase family.</text>
</comment>
<evidence type="ECO:0000256" key="13">
    <source>
        <dbReference type="ARBA" id="ARBA00022840"/>
    </source>
</evidence>
<dbReference type="SUPFAM" id="SSF56112">
    <property type="entry name" value="Protein kinase-like (PK-like)"/>
    <property type="match status" value="1"/>
</dbReference>
<sequence length="441" mass="50727">MGKLNVTIMRYLTGEDFRVLTAIEMGMKNHELVPGPMAASIANLQHGGVHKLLRDLCKHGLLIDGYRLTNMGYDYLALHSLTKREIIGSFGNQIGVGKESNIYIVANPEGDELCLKLHRLGRVCFRNVTNKRDYHKHRKSASWLYLSRISATKEFAYMKALHDRRFPIPRPIDFNRHCVIMELVKGKPLSHIMELNNVEALYDELMNLIVRFADSGVIHGDFNEFNIMITENEKPVIIDFPQMVSTAHDNAEMFFIRDVNCIRNFFKKRFGYESELYPKFSDVERTDALDAEVLCSGFTKEMAKDINIEFGIDEEDDTEIDNDNKEAIDWKNKNEEESSVSSEQCSIDAIFNRMKCSDQNFLKKDVEQDSDHSSTCYSDDLIDSRSVRSSATTIHPDEIKNRVKKQIMSRTKKDQRKKFVAKGEASAVTRVRRENNDAIKQ</sequence>
<proteinExistence type="inferred from homology"/>
<comment type="cofactor">
    <cofactor evidence="1">
        <name>Mg(2+)</name>
        <dbReference type="ChEBI" id="CHEBI:18420"/>
    </cofactor>
</comment>
<keyword evidence="10" id="KW-0479">Metal-binding</keyword>
<comment type="catalytic activity">
    <reaction evidence="15">
        <text>L-threonyl-[protein] + ATP = O-phospho-L-threonyl-[protein] + ADP + H(+)</text>
        <dbReference type="Rhea" id="RHEA:46608"/>
        <dbReference type="Rhea" id="RHEA-COMP:11060"/>
        <dbReference type="Rhea" id="RHEA-COMP:11605"/>
        <dbReference type="ChEBI" id="CHEBI:15378"/>
        <dbReference type="ChEBI" id="CHEBI:30013"/>
        <dbReference type="ChEBI" id="CHEBI:30616"/>
        <dbReference type="ChEBI" id="CHEBI:61977"/>
        <dbReference type="ChEBI" id="CHEBI:456216"/>
        <dbReference type="EC" id="2.7.11.1"/>
    </reaction>
</comment>
<dbReference type="STRING" id="1661398.A0A482VA50"/>
<keyword evidence="14" id="KW-0460">Magnesium</keyword>
<dbReference type="InterPro" id="IPR011009">
    <property type="entry name" value="Kinase-like_dom_sf"/>
</dbReference>
<dbReference type="GO" id="GO:0046872">
    <property type="term" value="F:metal ion binding"/>
    <property type="evidence" value="ECO:0007669"/>
    <property type="project" value="UniProtKB-KW"/>
</dbReference>
<evidence type="ECO:0000256" key="17">
    <source>
        <dbReference type="ARBA" id="ARBA00064676"/>
    </source>
</evidence>
<dbReference type="FunFam" id="3.30.200.20:FF:000052">
    <property type="entry name" value="Serine/threonine-protein kinase RIO2"/>
    <property type="match status" value="1"/>
</dbReference>
<keyword evidence="6" id="KW-0690">Ribosome biogenesis</keyword>
<evidence type="ECO:0000256" key="11">
    <source>
        <dbReference type="ARBA" id="ARBA00022741"/>
    </source>
</evidence>
<comment type="subcellular location">
    <subcellularLocation>
        <location evidence="2">Cytoplasm</location>
    </subcellularLocation>
</comment>
<dbReference type="InterPro" id="IPR036388">
    <property type="entry name" value="WH-like_DNA-bd_sf"/>
</dbReference>
<dbReference type="Proteomes" id="UP000292052">
    <property type="component" value="Unassembled WGS sequence"/>
</dbReference>
<keyword evidence="13" id="KW-0067">ATP-binding</keyword>
<dbReference type="Gene3D" id="1.10.510.10">
    <property type="entry name" value="Transferase(Phosphotransferase) domain 1"/>
    <property type="match status" value="1"/>
</dbReference>
<evidence type="ECO:0000256" key="9">
    <source>
        <dbReference type="ARBA" id="ARBA00022679"/>
    </source>
</evidence>
<keyword evidence="7" id="KW-0723">Serine/threonine-protein kinase</keyword>
<accession>A0A482VA50</accession>
<organism evidence="23 24">
    <name type="scientific">Asbolus verrucosus</name>
    <name type="common">Desert ironclad beetle</name>
    <dbReference type="NCBI Taxonomy" id="1661398"/>
    <lineage>
        <taxon>Eukaryota</taxon>
        <taxon>Metazoa</taxon>
        <taxon>Ecdysozoa</taxon>
        <taxon>Arthropoda</taxon>
        <taxon>Hexapoda</taxon>
        <taxon>Insecta</taxon>
        <taxon>Pterygota</taxon>
        <taxon>Neoptera</taxon>
        <taxon>Endopterygota</taxon>
        <taxon>Coleoptera</taxon>
        <taxon>Polyphaga</taxon>
        <taxon>Cucujiformia</taxon>
        <taxon>Tenebrionidae</taxon>
        <taxon>Pimeliinae</taxon>
        <taxon>Asbolus</taxon>
    </lineage>
</organism>
<protein>
    <recommendedName>
        <fullName evidence="18">Serine/threonine-protein kinase RIO2</fullName>
        <ecNumber evidence="4">2.7.11.1</ecNumber>
    </recommendedName>
    <alternativeName>
        <fullName evidence="20">RIO kinase 2</fullName>
    </alternativeName>
    <alternativeName>
        <fullName evidence="19">Serine/threonine-protein kinase rio2</fullName>
    </alternativeName>
</protein>
<reference evidence="23 24" key="1">
    <citation type="submission" date="2017-03" db="EMBL/GenBank/DDBJ databases">
        <title>Genome of the blue death feigning beetle - Asbolus verrucosus.</title>
        <authorList>
            <person name="Rider S.D."/>
        </authorList>
    </citation>
    <scope>NUCLEOTIDE SEQUENCE [LARGE SCALE GENOMIC DNA]</scope>
    <source>
        <strain evidence="23">Butters</strain>
        <tissue evidence="23">Head and leg muscle</tissue>
    </source>
</reference>
<evidence type="ECO:0000256" key="5">
    <source>
        <dbReference type="ARBA" id="ARBA00022490"/>
    </source>
</evidence>
<gene>
    <name evidence="23" type="ORF">BDFB_009431</name>
</gene>
<evidence type="ECO:0000256" key="16">
    <source>
        <dbReference type="ARBA" id="ARBA00048679"/>
    </source>
</evidence>
<comment type="caution">
    <text evidence="23">The sequence shown here is derived from an EMBL/GenBank/DDBJ whole genome shotgun (WGS) entry which is preliminary data.</text>
</comment>
<dbReference type="EC" id="2.7.11.1" evidence="4"/>
<dbReference type="PROSITE" id="PS01245">
    <property type="entry name" value="RIO1"/>
    <property type="match status" value="1"/>
</dbReference>
<keyword evidence="11" id="KW-0547">Nucleotide-binding</keyword>
<dbReference type="GO" id="GO:0005829">
    <property type="term" value="C:cytosol"/>
    <property type="evidence" value="ECO:0007669"/>
    <property type="project" value="TreeGrafter"/>
</dbReference>
<feature type="region of interest" description="Disordered" evidence="21">
    <location>
        <begin position="404"/>
        <end position="441"/>
    </location>
</feature>
<evidence type="ECO:0000256" key="14">
    <source>
        <dbReference type="ARBA" id="ARBA00022842"/>
    </source>
</evidence>
<evidence type="ECO:0000256" key="7">
    <source>
        <dbReference type="ARBA" id="ARBA00022527"/>
    </source>
</evidence>
<comment type="subunit">
    <text evidence="17">Associated with late 40S pre-ribosomal particles. Interacts with PLK1 (via its N-terminus).</text>
</comment>
<evidence type="ECO:0000256" key="10">
    <source>
        <dbReference type="ARBA" id="ARBA00022723"/>
    </source>
</evidence>
<evidence type="ECO:0000256" key="12">
    <source>
        <dbReference type="ARBA" id="ARBA00022777"/>
    </source>
</evidence>
<evidence type="ECO:0000256" key="2">
    <source>
        <dbReference type="ARBA" id="ARBA00004496"/>
    </source>
</evidence>
<comment type="catalytic activity">
    <reaction evidence="16">
        <text>L-seryl-[protein] + ATP = O-phospho-L-seryl-[protein] + ADP + H(+)</text>
        <dbReference type="Rhea" id="RHEA:17989"/>
        <dbReference type="Rhea" id="RHEA-COMP:9863"/>
        <dbReference type="Rhea" id="RHEA-COMP:11604"/>
        <dbReference type="ChEBI" id="CHEBI:15378"/>
        <dbReference type="ChEBI" id="CHEBI:29999"/>
        <dbReference type="ChEBI" id="CHEBI:30616"/>
        <dbReference type="ChEBI" id="CHEBI:83421"/>
        <dbReference type="ChEBI" id="CHEBI:456216"/>
        <dbReference type="EC" id="2.7.11.1"/>
    </reaction>
</comment>
<dbReference type="PANTHER" id="PTHR45852">
    <property type="entry name" value="SER/THR-PROTEIN KINASE RIO2"/>
    <property type="match status" value="1"/>
</dbReference>
<keyword evidence="12 23" id="KW-0418">Kinase</keyword>
<dbReference type="InterPro" id="IPR036390">
    <property type="entry name" value="WH_DNA-bd_sf"/>
</dbReference>
<dbReference type="GO" id="GO:0030490">
    <property type="term" value="P:maturation of SSU-rRNA"/>
    <property type="evidence" value="ECO:0007669"/>
    <property type="project" value="TreeGrafter"/>
</dbReference>
<dbReference type="EMBL" id="QDEB01122116">
    <property type="protein sequence ID" value="RZB40117.1"/>
    <property type="molecule type" value="Genomic_DNA"/>
</dbReference>
<dbReference type="FunFam" id="1.10.510.10:FF:000307">
    <property type="entry name" value="Serine/threonine-protein kinase RIO2"/>
    <property type="match status" value="1"/>
</dbReference>
<dbReference type="PANTHER" id="PTHR45852:SF1">
    <property type="entry name" value="SERINE_THREONINE-PROTEIN KINASE RIO2"/>
    <property type="match status" value="1"/>
</dbReference>
<dbReference type="Pfam" id="PF01163">
    <property type="entry name" value="RIO1"/>
    <property type="match status" value="1"/>
</dbReference>
<keyword evidence="24" id="KW-1185">Reference proteome</keyword>
<dbReference type="Gene3D" id="1.10.10.10">
    <property type="entry name" value="Winged helix-like DNA-binding domain superfamily/Winged helix DNA-binding domain"/>
    <property type="match status" value="1"/>
</dbReference>
<evidence type="ECO:0000256" key="3">
    <source>
        <dbReference type="ARBA" id="ARBA00009196"/>
    </source>
</evidence>
<dbReference type="Gene3D" id="3.30.200.20">
    <property type="entry name" value="Phosphorylase Kinase, domain 1"/>
    <property type="match status" value="1"/>
</dbReference>
<evidence type="ECO:0000256" key="21">
    <source>
        <dbReference type="SAM" id="MobiDB-lite"/>
    </source>
</evidence>
<dbReference type="AlphaFoldDB" id="A0A482VA50"/>
<dbReference type="OrthoDB" id="10258631at2759"/>
<dbReference type="GO" id="GO:0030688">
    <property type="term" value="C:preribosome, small subunit precursor"/>
    <property type="evidence" value="ECO:0007669"/>
    <property type="project" value="TreeGrafter"/>
</dbReference>
<dbReference type="InterPro" id="IPR018935">
    <property type="entry name" value="RIO_kinase_CS"/>
</dbReference>
<evidence type="ECO:0000313" key="24">
    <source>
        <dbReference type="Proteomes" id="UP000292052"/>
    </source>
</evidence>
<dbReference type="SMART" id="SM00090">
    <property type="entry name" value="RIO"/>
    <property type="match status" value="1"/>
</dbReference>
<dbReference type="FunFam" id="1.10.10.10:FF:000053">
    <property type="entry name" value="Serine/threonine-protein kinase RIO2"/>
    <property type="match status" value="1"/>
</dbReference>
<dbReference type="GO" id="GO:0005524">
    <property type="term" value="F:ATP binding"/>
    <property type="evidence" value="ECO:0007669"/>
    <property type="project" value="UniProtKB-KW"/>
</dbReference>
<keyword evidence="8" id="KW-0597">Phosphoprotein</keyword>
<dbReference type="Pfam" id="PF09202">
    <property type="entry name" value="Rio2_N"/>
    <property type="match status" value="1"/>
</dbReference>
<evidence type="ECO:0000256" key="1">
    <source>
        <dbReference type="ARBA" id="ARBA00001946"/>
    </source>
</evidence>
<evidence type="ECO:0000313" key="23">
    <source>
        <dbReference type="EMBL" id="RZB40117.1"/>
    </source>
</evidence>
<evidence type="ECO:0000256" key="15">
    <source>
        <dbReference type="ARBA" id="ARBA00047899"/>
    </source>
</evidence>
<dbReference type="GO" id="GO:0004674">
    <property type="term" value="F:protein serine/threonine kinase activity"/>
    <property type="evidence" value="ECO:0007669"/>
    <property type="project" value="UniProtKB-KW"/>
</dbReference>